<dbReference type="SUPFAM" id="SSF56672">
    <property type="entry name" value="DNA/RNA polymerases"/>
    <property type="match status" value="1"/>
</dbReference>
<reference evidence="2" key="1">
    <citation type="journal article" date="2019" name="Plant Biotechnol. J.">
        <title>Genome sequencing of the Australian wild diploid species Gossypium australe highlights disease resistance and delayed gland morphogenesis.</title>
        <authorList>
            <person name="Cai Y."/>
            <person name="Cai X."/>
            <person name="Wang Q."/>
            <person name="Wang P."/>
            <person name="Zhang Y."/>
            <person name="Cai C."/>
            <person name="Xu Y."/>
            <person name="Wang K."/>
            <person name="Zhou Z."/>
            <person name="Wang C."/>
            <person name="Geng S."/>
            <person name="Li B."/>
            <person name="Dong Q."/>
            <person name="Hou Y."/>
            <person name="Wang H."/>
            <person name="Ai P."/>
            <person name="Liu Z."/>
            <person name="Yi F."/>
            <person name="Sun M."/>
            <person name="An G."/>
            <person name="Cheng J."/>
            <person name="Zhang Y."/>
            <person name="Shi Q."/>
            <person name="Xie Y."/>
            <person name="Shi X."/>
            <person name="Chang Y."/>
            <person name="Huang F."/>
            <person name="Chen Y."/>
            <person name="Hong S."/>
            <person name="Mi L."/>
            <person name="Sun Q."/>
            <person name="Zhang L."/>
            <person name="Zhou B."/>
            <person name="Peng R."/>
            <person name="Zhang X."/>
            <person name="Liu F."/>
        </authorList>
    </citation>
    <scope>NUCLEOTIDE SEQUENCE [LARGE SCALE GENOMIC DNA]</scope>
    <source>
        <strain evidence="2">cv. PA1801</strain>
    </source>
</reference>
<sequence>MFTEAPILALPKSRKDFVVFSDASLNGLDCVLMQDGKLNLKQHHWIELLKDYDCVIDYHPEKANVIADVLSKKAVAELWALFAKLSISSDGSLLAEWNIKPFLVGQIKYAQFVDVKLAEKNKMVHQGTTKKFSIDDLGCLRFHN</sequence>
<dbReference type="OrthoDB" id="1938712at2759"/>
<dbReference type="Proteomes" id="UP000325315">
    <property type="component" value="Unassembled WGS sequence"/>
</dbReference>
<keyword evidence="2" id="KW-1185">Reference proteome</keyword>
<dbReference type="EMBL" id="SMMG02000007">
    <property type="protein sequence ID" value="KAA3466386.1"/>
    <property type="molecule type" value="Genomic_DNA"/>
</dbReference>
<dbReference type="PANTHER" id="PTHR34072">
    <property type="entry name" value="ENZYMATIC POLYPROTEIN-RELATED"/>
    <property type="match status" value="1"/>
</dbReference>
<evidence type="ECO:0000313" key="1">
    <source>
        <dbReference type="EMBL" id="KAA3466386.1"/>
    </source>
</evidence>
<proteinExistence type="predicted"/>
<protein>
    <submittedName>
        <fullName evidence="1">Blue copper protein-like</fullName>
    </submittedName>
</protein>
<comment type="caution">
    <text evidence="1">The sequence shown here is derived from an EMBL/GenBank/DDBJ whole genome shotgun (WGS) entry which is preliminary data.</text>
</comment>
<accession>A0A5B6VBL2</accession>
<dbReference type="InterPro" id="IPR043502">
    <property type="entry name" value="DNA/RNA_pol_sf"/>
</dbReference>
<dbReference type="PANTHER" id="PTHR34072:SF52">
    <property type="entry name" value="RIBONUCLEASE H"/>
    <property type="match status" value="1"/>
</dbReference>
<dbReference type="AlphaFoldDB" id="A0A5B6VBL2"/>
<evidence type="ECO:0000313" key="2">
    <source>
        <dbReference type="Proteomes" id="UP000325315"/>
    </source>
</evidence>
<gene>
    <name evidence="1" type="ORF">EPI10_001481</name>
</gene>
<organism evidence="1 2">
    <name type="scientific">Gossypium australe</name>
    <dbReference type="NCBI Taxonomy" id="47621"/>
    <lineage>
        <taxon>Eukaryota</taxon>
        <taxon>Viridiplantae</taxon>
        <taxon>Streptophyta</taxon>
        <taxon>Embryophyta</taxon>
        <taxon>Tracheophyta</taxon>
        <taxon>Spermatophyta</taxon>
        <taxon>Magnoliopsida</taxon>
        <taxon>eudicotyledons</taxon>
        <taxon>Gunneridae</taxon>
        <taxon>Pentapetalae</taxon>
        <taxon>rosids</taxon>
        <taxon>malvids</taxon>
        <taxon>Malvales</taxon>
        <taxon>Malvaceae</taxon>
        <taxon>Malvoideae</taxon>
        <taxon>Gossypium</taxon>
    </lineage>
</organism>
<name>A0A5B6VBL2_9ROSI</name>